<proteinExistence type="inferred from homology"/>
<gene>
    <name evidence="12" type="ORF">Fcan01_18232</name>
</gene>
<dbReference type="Pfam" id="PF09334">
    <property type="entry name" value="tRNA-synt_1g"/>
    <property type="match status" value="1"/>
</dbReference>
<dbReference type="InterPro" id="IPR014758">
    <property type="entry name" value="Met-tRNA_synth"/>
</dbReference>
<dbReference type="Gene3D" id="3.40.50.620">
    <property type="entry name" value="HUPs"/>
    <property type="match status" value="1"/>
</dbReference>
<dbReference type="Proteomes" id="UP000198287">
    <property type="component" value="Unassembled WGS sequence"/>
</dbReference>
<organism evidence="12 13">
    <name type="scientific">Folsomia candida</name>
    <name type="common">Springtail</name>
    <dbReference type="NCBI Taxonomy" id="158441"/>
    <lineage>
        <taxon>Eukaryota</taxon>
        <taxon>Metazoa</taxon>
        <taxon>Ecdysozoa</taxon>
        <taxon>Arthropoda</taxon>
        <taxon>Hexapoda</taxon>
        <taxon>Collembola</taxon>
        <taxon>Entomobryomorpha</taxon>
        <taxon>Isotomoidea</taxon>
        <taxon>Isotomidae</taxon>
        <taxon>Proisotominae</taxon>
        <taxon>Folsomia</taxon>
    </lineage>
</organism>
<evidence type="ECO:0000259" key="11">
    <source>
        <dbReference type="Pfam" id="PF09334"/>
    </source>
</evidence>
<comment type="catalytic activity">
    <reaction evidence="9">
        <text>tRNA(Met) + L-methionine + ATP = L-methionyl-tRNA(Met) + AMP + diphosphate</text>
        <dbReference type="Rhea" id="RHEA:13481"/>
        <dbReference type="Rhea" id="RHEA-COMP:9667"/>
        <dbReference type="Rhea" id="RHEA-COMP:9698"/>
        <dbReference type="ChEBI" id="CHEBI:30616"/>
        <dbReference type="ChEBI" id="CHEBI:33019"/>
        <dbReference type="ChEBI" id="CHEBI:57844"/>
        <dbReference type="ChEBI" id="CHEBI:78442"/>
        <dbReference type="ChEBI" id="CHEBI:78530"/>
        <dbReference type="ChEBI" id="CHEBI:456215"/>
        <dbReference type="EC" id="6.1.1.10"/>
    </reaction>
</comment>
<dbReference type="GO" id="GO:0004825">
    <property type="term" value="F:methionine-tRNA ligase activity"/>
    <property type="evidence" value="ECO:0007669"/>
    <property type="project" value="UniProtKB-EC"/>
</dbReference>
<evidence type="ECO:0000313" key="13">
    <source>
        <dbReference type="Proteomes" id="UP000198287"/>
    </source>
</evidence>
<dbReference type="EMBL" id="LNIX01000014">
    <property type="protein sequence ID" value="OXA46801.1"/>
    <property type="molecule type" value="Genomic_DNA"/>
</dbReference>
<dbReference type="PANTHER" id="PTHR43326:SF1">
    <property type="entry name" value="METHIONINE--TRNA LIGASE, MITOCHONDRIAL"/>
    <property type="match status" value="1"/>
</dbReference>
<dbReference type="EC" id="6.1.1.10" evidence="1"/>
<dbReference type="GO" id="GO:0005524">
    <property type="term" value="F:ATP binding"/>
    <property type="evidence" value="ECO:0007669"/>
    <property type="project" value="UniProtKB-KW"/>
</dbReference>
<evidence type="ECO:0000256" key="3">
    <source>
        <dbReference type="ARBA" id="ARBA00022741"/>
    </source>
</evidence>
<dbReference type="InterPro" id="IPR033911">
    <property type="entry name" value="MetRS_core"/>
</dbReference>
<dbReference type="Gene3D" id="2.170.220.10">
    <property type="match status" value="1"/>
</dbReference>
<keyword evidence="2 10" id="KW-0436">Ligase</keyword>
<comment type="caution">
    <text evidence="12">The sequence shown here is derived from an EMBL/GenBank/DDBJ whole genome shotgun (WGS) entry which is preliminary data.</text>
</comment>
<dbReference type="SUPFAM" id="SSF47323">
    <property type="entry name" value="Anticodon-binding domain of a subclass of class I aminoacyl-tRNA synthetases"/>
    <property type="match status" value="1"/>
</dbReference>
<dbReference type="AlphaFoldDB" id="A0A226DQ52"/>
<dbReference type="GO" id="GO:0005739">
    <property type="term" value="C:mitochondrion"/>
    <property type="evidence" value="ECO:0007669"/>
    <property type="project" value="UniProtKB-ARBA"/>
</dbReference>
<dbReference type="InterPro" id="IPR015413">
    <property type="entry name" value="Methionyl/Leucyl_tRNA_Synth"/>
</dbReference>
<evidence type="ECO:0000256" key="1">
    <source>
        <dbReference type="ARBA" id="ARBA00012838"/>
    </source>
</evidence>
<evidence type="ECO:0000256" key="7">
    <source>
        <dbReference type="ARBA" id="ARBA00026124"/>
    </source>
</evidence>
<dbReference type="FunFam" id="2.170.220.10:FF:000001">
    <property type="entry name" value="methionine--tRNA ligase, mitochondrial"/>
    <property type="match status" value="1"/>
</dbReference>
<sequence>MVLQVVKFRHHFRQRFSPLSNFLVCKFTTSPPPPPPPPSSPPSSGHFITTPIFYVNAQPHIGHLYTSVVADTYHRYRKLQRPTEGEGGLPPIFSTGTDEHGMKIEKAAKKEGLPDGKTILHCDKVSKSFRDMTQQFSIDCTDFVRTTEPRHFKAVSHFWEKLHDQGHIYKSEYQGWYSIADEAFIPESNLIEKVDGKGGTIKVSEESGHPVEWTKEENYIFKLTKFLPDVSHWIKTCNPIKPEKFADILLRWIDEGFEDLSVSRPKSRLSWGIPVPKDDTQVIYVWLDALVNYLTVAGYPDKLNQWPPTLQVVGKDIIKFHGIYWPAFLMAAGLEPPKEILCHSHWTIDGKKMSKSLGNVVDPFELGKTYGTDGLRYFLLREGTPQSDANFTEEKMRRMLNAELADTFGNLLSRCSGKLVNPGQKWPDWDHQNFPDALGQHGTALKESLESLPDKVETSYNEFIFYRGLEHIMTTIRLANLYVEDTKPWALAKTAPSDPVLLSMLSLVFETLRITSILTFPVMPNLSSSVLDRLNVAPTERNWASLKNFIWEKQEASDRSLGPVHNVLYKRIRL</sequence>
<dbReference type="PRINTS" id="PR01041">
    <property type="entry name" value="TRNASYNTHMET"/>
</dbReference>
<dbReference type="Gene3D" id="1.10.730.10">
    <property type="entry name" value="Isoleucyl-tRNA Synthetase, Domain 1"/>
    <property type="match status" value="1"/>
</dbReference>
<reference evidence="12 13" key="1">
    <citation type="submission" date="2015-12" db="EMBL/GenBank/DDBJ databases">
        <title>The genome of Folsomia candida.</title>
        <authorList>
            <person name="Faddeeva A."/>
            <person name="Derks M.F."/>
            <person name="Anvar Y."/>
            <person name="Smit S."/>
            <person name="Van Straalen N."/>
            <person name="Roelofs D."/>
        </authorList>
    </citation>
    <scope>NUCLEOTIDE SEQUENCE [LARGE SCALE GENOMIC DNA]</scope>
    <source>
        <strain evidence="12 13">VU population</strain>
        <tissue evidence="12">Whole body</tissue>
    </source>
</reference>
<dbReference type="InterPro" id="IPR009080">
    <property type="entry name" value="tRNAsynth_Ia_anticodon-bd"/>
</dbReference>
<evidence type="ECO:0000256" key="10">
    <source>
        <dbReference type="RuleBase" id="RU363039"/>
    </source>
</evidence>
<evidence type="ECO:0000313" key="12">
    <source>
        <dbReference type="EMBL" id="OXA46801.1"/>
    </source>
</evidence>
<dbReference type="OrthoDB" id="24670at2759"/>
<protein>
    <recommendedName>
        <fullName evidence="7">Methionine--tRNA ligase, mitochondrial</fullName>
        <ecNumber evidence="1">6.1.1.10</ecNumber>
    </recommendedName>
    <alternativeName>
        <fullName evidence="8">Mitochondrial methionyl-tRNA synthetase</fullName>
    </alternativeName>
</protein>
<keyword evidence="5 10" id="KW-0648">Protein biosynthesis</keyword>
<keyword evidence="4 10" id="KW-0067">ATP-binding</keyword>
<keyword evidence="3 10" id="KW-0547">Nucleotide-binding</keyword>
<dbReference type="SUPFAM" id="SSF52374">
    <property type="entry name" value="Nucleotidylyl transferase"/>
    <property type="match status" value="1"/>
</dbReference>
<evidence type="ECO:0000256" key="8">
    <source>
        <dbReference type="ARBA" id="ARBA00030331"/>
    </source>
</evidence>
<dbReference type="CDD" id="cd00814">
    <property type="entry name" value="MetRS_core"/>
    <property type="match status" value="1"/>
</dbReference>
<feature type="domain" description="Methionyl/Leucyl tRNA synthetase" evidence="11">
    <location>
        <begin position="46"/>
        <end position="415"/>
    </location>
</feature>
<evidence type="ECO:0000256" key="2">
    <source>
        <dbReference type="ARBA" id="ARBA00022598"/>
    </source>
</evidence>
<evidence type="ECO:0000256" key="4">
    <source>
        <dbReference type="ARBA" id="ARBA00022840"/>
    </source>
</evidence>
<name>A0A226DQ52_FOLCA</name>
<dbReference type="GO" id="GO:0006431">
    <property type="term" value="P:methionyl-tRNA aminoacylation"/>
    <property type="evidence" value="ECO:0007669"/>
    <property type="project" value="InterPro"/>
</dbReference>
<accession>A0A226DQ52</accession>
<comment type="similarity">
    <text evidence="10">Belongs to the class-I aminoacyl-tRNA synthetase family.</text>
</comment>
<dbReference type="InterPro" id="IPR023457">
    <property type="entry name" value="Met-tRNA_synth_2"/>
</dbReference>
<dbReference type="PANTHER" id="PTHR43326">
    <property type="entry name" value="METHIONYL-TRNA SYNTHETASE"/>
    <property type="match status" value="1"/>
</dbReference>
<keyword evidence="6 10" id="KW-0030">Aminoacyl-tRNA synthetase</keyword>
<dbReference type="STRING" id="158441.A0A226DQ52"/>
<dbReference type="NCBIfam" id="TIGR00398">
    <property type="entry name" value="metG"/>
    <property type="match status" value="1"/>
</dbReference>
<evidence type="ECO:0000256" key="5">
    <source>
        <dbReference type="ARBA" id="ARBA00022917"/>
    </source>
</evidence>
<keyword evidence="13" id="KW-1185">Reference proteome</keyword>
<evidence type="ECO:0000256" key="6">
    <source>
        <dbReference type="ARBA" id="ARBA00023146"/>
    </source>
</evidence>
<evidence type="ECO:0000256" key="9">
    <source>
        <dbReference type="ARBA" id="ARBA00047364"/>
    </source>
</evidence>
<dbReference type="OMA" id="NMFLPDR"/>
<dbReference type="InterPro" id="IPR014729">
    <property type="entry name" value="Rossmann-like_a/b/a_fold"/>
</dbReference>